<accession>A0A1B8HMQ0</accession>
<dbReference type="Proteomes" id="UP000092247">
    <property type="component" value="Unassembled WGS sequence"/>
</dbReference>
<dbReference type="Gene3D" id="1.10.10.10">
    <property type="entry name" value="Winged helix-like DNA-binding domain superfamily/Winged helix DNA-binding domain"/>
    <property type="match status" value="1"/>
</dbReference>
<comment type="caution">
    <text evidence="2">The sequence shown here is derived from an EMBL/GenBank/DDBJ whole genome shotgun (WGS) entry which is preliminary data.</text>
</comment>
<dbReference type="AlphaFoldDB" id="A0A1B8HMQ0"/>
<dbReference type="Pfam" id="PF01726">
    <property type="entry name" value="LexA_DNA_bind"/>
    <property type="match status" value="1"/>
</dbReference>
<evidence type="ECO:0000259" key="1">
    <source>
        <dbReference type="Pfam" id="PF01726"/>
    </source>
</evidence>
<organism evidence="2 3">
    <name type="scientific">Morganella psychrotolerans</name>
    <dbReference type="NCBI Taxonomy" id="368603"/>
    <lineage>
        <taxon>Bacteria</taxon>
        <taxon>Pseudomonadati</taxon>
        <taxon>Pseudomonadota</taxon>
        <taxon>Gammaproteobacteria</taxon>
        <taxon>Enterobacterales</taxon>
        <taxon>Morganellaceae</taxon>
        <taxon>Morganella</taxon>
    </lineage>
</organism>
<feature type="domain" description="LexA repressor DNA-binding" evidence="1">
    <location>
        <begin position="102"/>
        <end position="136"/>
    </location>
</feature>
<dbReference type="SUPFAM" id="SSF46785">
    <property type="entry name" value="Winged helix' DNA-binding domain"/>
    <property type="match status" value="1"/>
</dbReference>
<dbReference type="GO" id="GO:0006508">
    <property type="term" value="P:proteolysis"/>
    <property type="evidence" value="ECO:0007669"/>
    <property type="project" value="InterPro"/>
</dbReference>
<evidence type="ECO:0000313" key="3">
    <source>
        <dbReference type="Proteomes" id="UP000092247"/>
    </source>
</evidence>
<name>A0A1B8HMQ0_9GAMM</name>
<dbReference type="InterPro" id="IPR036388">
    <property type="entry name" value="WH-like_DNA-bd_sf"/>
</dbReference>
<dbReference type="InterPro" id="IPR036390">
    <property type="entry name" value="WH_DNA-bd_sf"/>
</dbReference>
<dbReference type="InterPro" id="IPR006199">
    <property type="entry name" value="LexA_DNA-bd_dom"/>
</dbReference>
<dbReference type="GO" id="GO:0004252">
    <property type="term" value="F:serine-type endopeptidase activity"/>
    <property type="evidence" value="ECO:0007669"/>
    <property type="project" value="InterPro"/>
</dbReference>
<reference evidence="2 3" key="1">
    <citation type="submission" date="2016-06" db="EMBL/GenBank/DDBJ databases">
        <authorList>
            <person name="Kjaerup R.B."/>
            <person name="Dalgaard T.S."/>
            <person name="Juul-Madsen H.R."/>
        </authorList>
    </citation>
    <scope>NUCLEOTIDE SEQUENCE [LARGE SCALE GENOMIC DNA]</scope>
    <source>
        <strain evidence="2 3">GCSL-Mp3</strain>
    </source>
</reference>
<sequence length="271" mass="31423">MTTIKHVEQPISKDEANVLCEVYNFLVDHQRYPFVSELSGQKSDAQPSEEILTLERRGILSLTYCRGKIAQNDQRLVRFFKNNGCDHLRFTEIKFSSRNYHKPLTKKQAELLQYIYNYITKYGHSPSHREMFKSFGDASLGILLDKGIVHQPRTSLYESDISRRSIRVLQGFGMDQLLGQPDILPRTLALYEAICVELKKTSEGFVTKEHMLKVVFQKDIWRPLSELQSLDYIRMNKKSGRSGYSQIYLGANKPELVSDHEHAPLMTRYVN</sequence>
<proteinExistence type="predicted"/>
<dbReference type="EMBL" id="LZEX01000003">
    <property type="protein sequence ID" value="OBU10572.1"/>
    <property type="molecule type" value="Genomic_DNA"/>
</dbReference>
<evidence type="ECO:0000313" key="2">
    <source>
        <dbReference type="EMBL" id="OBU10572.1"/>
    </source>
</evidence>
<protein>
    <recommendedName>
        <fullName evidence="1">LexA repressor DNA-binding domain-containing protein</fullName>
    </recommendedName>
</protein>
<gene>
    <name evidence="2" type="ORF">AYY17_15635</name>
</gene>
<dbReference type="RefSeq" id="WP_067421812.1">
    <property type="nucleotide sequence ID" value="NZ_LZEX01000003.1"/>
</dbReference>